<keyword evidence="10" id="KW-1185">Reference proteome</keyword>
<evidence type="ECO:0000256" key="2">
    <source>
        <dbReference type="ARBA" id="ARBA00005752"/>
    </source>
</evidence>
<comment type="similarity">
    <text evidence="2">Belongs to the asparagine synthetase family.</text>
</comment>
<feature type="domain" description="Glutamine amidotransferase type-2" evidence="8">
    <location>
        <begin position="2"/>
        <end position="214"/>
    </location>
</feature>
<dbReference type="InterPro" id="IPR001962">
    <property type="entry name" value="Asn_synthase"/>
</dbReference>
<evidence type="ECO:0000256" key="5">
    <source>
        <dbReference type="ARBA" id="ARBA00022840"/>
    </source>
</evidence>
<gene>
    <name evidence="9" type="ORF">CKO31_09545</name>
</gene>
<dbReference type="NCBIfam" id="TIGR01536">
    <property type="entry name" value="asn_synth_AEB"/>
    <property type="match status" value="1"/>
</dbReference>
<keyword evidence="4" id="KW-0547">Nucleotide-binding</keyword>
<dbReference type="InterPro" id="IPR029055">
    <property type="entry name" value="Ntn_hydrolases_N"/>
</dbReference>
<name>A0ABS1CGF7_9GAMM</name>
<comment type="catalytic activity">
    <reaction evidence="7">
        <text>L-aspartate + L-glutamine + ATP + H2O = L-asparagine + L-glutamate + AMP + diphosphate + H(+)</text>
        <dbReference type="Rhea" id="RHEA:12228"/>
        <dbReference type="ChEBI" id="CHEBI:15377"/>
        <dbReference type="ChEBI" id="CHEBI:15378"/>
        <dbReference type="ChEBI" id="CHEBI:29985"/>
        <dbReference type="ChEBI" id="CHEBI:29991"/>
        <dbReference type="ChEBI" id="CHEBI:30616"/>
        <dbReference type="ChEBI" id="CHEBI:33019"/>
        <dbReference type="ChEBI" id="CHEBI:58048"/>
        <dbReference type="ChEBI" id="CHEBI:58359"/>
        <dbReference type="ChEBI" id="CHEBI:456215"/>
        <dbReference type="EC" id="6.3.5.4"/>
    </reaction>
</comment>
<dbReference type="PANTHER" id="PTHR43284">
    <property type="entry name" value="ASPARAGINE SYNTHETASE (GLUTAMINE-HYDROLYZING)"/>
    <property type="match status" value="1"/>
</dbReference>
<keyword evidence="5" id="KW-0067">ATP-binding</keyword>
<evidence type="ECO:0000256" key="7">
    <source>
        <dbReference type="ARBA" id="ARBA00048741"/>
    </source>
</evidence>
<dbReference type="Proteomes" id="UP000748752">
    <property type="component" value="Unassembled WGS sequence"/>
</dbReference>
<dbReference type="SUPFAM" id="SSF52402">
    <property type="entry name" value="Adenine nucleotide alpha hydrolases-like"/>
    <property type="match status" value="1"/>
</dbReference>
<dbReference type="InterPro" id="IPR017932">
    <property type="entry name" value="GATase_2_dom"/>
</dbReference>
<comment type="pathway">
    <text evidence="1">Amino-acid biosynthesis; L-asparagine biosynthesis; L-asparagine from L-aspartate (L-Gln route): step 1/1.</text>
</comment>
<proteinExistence type="inferred from homology"/>
<reference evidence="9 10" key="1">
    <citation type="journal article" date="2020" name="Microorganisms">
        <title>Osmotic Adaptation and Compatible Solute Biosynthesis of Phototrophic Bacteria as Revealed from Genome Analyses.</title>
        <authorList>
            <person name="Imhoff J.F."/>
            <person name="Rahn T."/>
            <person name="Kunzel S."/>
            <person name="Keller A."/>
            <person name="Neulinger S.C."/>
        </authorList>
    </citation>
    <scope>NUCLEOTIDE SEQUENCE [LARGE SCALE GENOMIC DNA]</scope>
    <source>
        <strain evidence="9 10">DSM 6210</strain>
    </source>
</reference>
<dbReference type="PIRSF" id="PIRSF001589">
    <property type="entry name" value="Asn_synthetase_glu-h"/>
    <property type="match status" value="1"/>
</dbReference>
<evidence type="ECO:0000256" key="6">
    <source>
        <dbReference type="ARBA" id="ARBA00022962"/>
    </source>
</evidence>
<dbReference type="InterPro" id="IPR033738">
    <property type="entry name" value="AsnB_N"/>
</dbReference>
<dbReference type="Gene3D" id="3.60.20.10">
    <property type="entry name" value="Glutamine Phosphoribosylpyrophosphate, subunit 1, domain 1"/>
    <property type="match status" value="1"/>
</dbReference>
<evidence type="ECO:0000256" key="1">
    <source>
        <dbReference type="ARBA" id="ARBA00005187"/>
    </source>
</evidence>
<dbReference type="SUPFAM" id="SSF56235">
    <property type="entry name" value="N-terminal nucleophile aminohydrolases (Ntn hydrolases)"/>
    <property type="match status" value="1"/>
</dbReference>
<dbReference type="InterPro" id="IPR051786">
    <property type="entry name" value="ASN_synthetase/amidase"/>
</dbReference>
<dbReference type="PROSITE" id="PS51278">
    <property type="entry name" value="GATASE_TYPE_2"/>
    <property type="match status" value="1"/>
</dbReference>
<dbReference type="Pfam" id="PF00733">
    <property type="entry name" value="Asn_synthase"/>
    <property type="match status" value="1"/>
</dbReference>
<dbReference type="InterPro" id="IPR006426">
    <property type="entry name" value="Asn_synth_AEB"/>
</dbReference>
<dbReference type="NCBIfam" id="TIGR03104">
    <property type="entry name" value="trio_amidotrans"/>
    <property type="match status" value="1"/>
</dbReference>
<dbReference type="EC" id="6.3.5.4" evidence="3"/>
<dbReference type="CDD" id="cd00712">
    <property type="entry name" value="AsnB"/>
    <property type="match status" value="1"/>
</dbReference>
<evidence type="ECO:0000313" key="10">
    <source>
        <dbReference type="Proteomes" id="UP000748752"/>
    </source>
</evidence>
<dbReference type="EMBL" id="NRRV01000019">
    <property type="protein sequence ID" value="MBK1630978.1"/>
    <property type="molecule type" value="Genomic_DNA"/>
</dbReference>
<evidence type="ECO:0000256" key="4">
    <source>
        <dbReference type="ARBA" id="ARBA00022741"/>
    </source>
</evidence>
<protein>
    <recommendedName>
        <fullName evidence="3">asparagine synthase (glutamine-hydrolyzing)</fullName>
        <ecNumber evidence="3">6.3.5.4</ecNumber>
    </recommendedName>
</protein>
<evidence type="ECO:0000259" key="8">
    <source>
        <dbReference type="PROSITE" id="PS51278"/>
    </source>
</evidence>
<dbReference type="InterPro" id="IPR017535">
    <property type="entry name" value="Asparagine_synth"/>
</dbReference>
<dbReference type="Gene3D" id="3.40.50.620">
    <property type="entry name" value="HUPs"/>
    <property type="match status" value="1"/>
</dbReference>
<organism evidence="9 10">
    <name type="scientific">Thiohalocapsa halophila</name>
    <dbReference type="NCBI Taxonomy" id="69359"/>
    <lineage>
        <taxon>Bacteria</taxon>
        <taxon>Pseudomonadati</taxon>
        <taxon>Pseudomonadota</taxon>
        <taxon>Gammaproteobacteria</taxon>
        <taxon>Chromatiales</taxon>
        <taxon>Chromatiaceae</taxon>
        <taxon>Thiohalocapsa</taxon>
    </lineage>
</organism>
<keyword evidence="6" id="KW-0315">Glutamine amidotransferase</keyword>
<evidence type="ECO:0000313" key="9">
    <source>
        <dbReference type="EMBL" id="MBK1630978.1"/>
    </source>
</evidence>
<dbReference type="InterPro" id="IPR014729">
    <property type="entry name" value="Rossmann-like_a/b/a_fold"/>
</dbReference>
<dbReference type="PANTHER" id="PTHR43284:SF1">
    <property type="entry name" value="ASPARAGINE SYNTHETASE"/>
    <property type="match status" value="1"/>
</dbReference>
<dbReference type="CDD" id="cd01991">
    <property type="entry name" value="Asn_synthase_B_C"/>
    <property type="match status" value="1"/>
</dbReference>
<comment type="caution">
    <text evidence="9">The sequence shown here is derived from an EMBL/GenBank/DDBJ whole genome shotgun (WGS) entry which is preliminary data.</text>
</comment>
<dbReference type="RefSeq" id="WP_200236440.1">
    <property type="nucleotide sequence ID" value="NZ_NRRV01000019.1"/>
</dbReference>
<accession>A0ABS1CGF7</accession>
<evidence type="ECO:0000256" key="3">
    <source>
        <dbReference type="ARBA" id="ARBA00012737"/>
    </source>
</evidence>
<dbReference type="Pfam" id="PF13537">
    <property type="entry name" value="GATase_7"/>
    <property type="match status" value="1"/>
</dbReference>
<sequence length="599" mass="67131">MCGICGELRLDGAPADLTAIGRMLGPLVRRGPDHGGSYSDGPLGFGHRRLSIIDLSVRANQPMVDQGLGLALVFNGSIYNYPELRRELIGLGYQFFSDGDTEVMLKAWHAWGEDCVARLHGMFAFAIWDANRKCLFLARDRFGIKPLYWTEDAKRVRFASNTQSLLAGGGVDTSIDPVALHNLFTLHAVVPAPRTVLTGIRKLKPAHWLRIDADGRRSERAYWQLDATRPAPGSGWPESDAEWVELIQERLQRAVQKRLEIADVPVGVLLSGGLDSSLLVALLAEQGARDLHTFSVGFEDTPEEAGSEFEYSDPVAERYETRHHRFRVPNAQVLRRLPEAVDAMAEPMFGQDAVAFYLLAEQVSRDIKVVQSGQGADEVFGGYFWYPRIAADTEGGPADKLRRHYFDRDHDEYLAMVADRYGGPDHTGAWAAERLAEPLADEVIDAVLRLDVTTFIVDDPVKRVDNMTMAWGLEARVPFLDHQLVEAAARCPPALKLRDQGKWPLKAIARGRLPDAVIDRPKGYFPMPALKYVRGEFLDFMRDILDSTACRQRGIYRREYVDTLLAAPDQHHTRIQGSKLWHLALLEYWLQRQVDAAPG</sequence>